<keyword evidence="3 4" id="KW-0349">Heme</keyword>
<evidence type="ECO:0000256" key="1">
    <source>
        <dbReference type="ARBA" id="ARBA00022723"/>
    </source>
</evidence>
<dbReference type="PANTHER" id="PTHR24301:SF2">
    <property type="entry name" value="THROMBOXANE-A SYNTHASE"/>
    <property type="match status" value="1"/>
</dbReference>
<organism evidence="6 7">
    <name type="scientific">Glomus cerebriforme</name>
    <dbReference type="NCBI Taxonomy" id="658196"/>
    <lineage>
        <taxon>Eukaryota</taxon>
        <taxon>Fungi</taxon>
        <taxon>Fungi incertae sedis</taxon>
        <taxon>Mucoromycota</taxon>
        <taxon>Glomeromycotina</taxon>
        <taxon>Glomeromycetes</taxon>
        <taxon>Glomerales</taxon>
        <taxon>Glomeraceae</taxon>
        <taxon>Glomus</taxon>
    </lineage>
</organism>
<dbReference type="InterPro" id="IPR002401">
    <property type="entry name" value="Cyt_P450_E_grp-I"/>
</dbReference>
<protein>
    <submittedName>
        <fullName evidence="6">Cytochrome P450</fullName>
    </submittedName>
</protein>
<feature type="binding site" description="axial binding residue" evidence="3">
    <location>
        <position position="478"/>
    </location>
    <ligand>
        <name>heme</name>
        <dbReference type="ChEBI" id="CHEBI:30413"/>
    </ligand>
    <ligandPart>
        <name>Fe</name>
        <dbReference type="ChEBI" id="CHEBI:18248"/>
    </ligandPart>
</feature>
<evidence type="ECO:0000313" key="7">
    <source>
        <dbReference type="Proteomes" id="UP000265703"/>
    </source>
</evidence>
<dbReference type="InterPro" id="IPR017972">
    <property type="entry name" value="Cyt_P450_CS"/>
</dbReference>
<dbReference type="EMBL" id="QKYT01000061">
    <property type="protein sequence ID" value="RIA95465.1"/>
    <property type="molecule type" value="Genomic_DNA"/>
</dbReference>
<dbReference type="GO" id="GO:0020037">
    <property type="term" value="F:heme binding"/>
    <property type="evidence" value="ECO:0007669"/>
    <property type="project" value="InterPro"/>
</dbReference>
<dbReference type="InterPro" id="IPR036396">
    <property type="entry name" value="Cyt_P450_sf"/>
</dbReference>
<keyword evidence="7" id="KW-1185">Reference proteome</keyword>
<evidence type="ECO:0000313" key="6">
    <source>
        <dbReference type="EMBL" id="RIA95465.1"/>
    </source>
</evidence>
<sequence>MTILNIIYNLTKIISTLIVVYIIKFYFSWYTRENPIPGPIPLPLIGNLHQIGKDMEKGALKLQKQYGDIFEVLLGSTRAIFISRADLVEKIYSPALKNNAFAHRTSPNSGLDELGLSKSGITFNMDLEAWKFNRRILGHTVMSPKFLKENVNFINQICDELENYWLQLGPETIHNFSNWTSCFATDITLTATTGTKSYATAFYYNSLSNSVKVEIPNSIINEFLKFMDSIYMFISSIMFFFNIPSIIRHHFPIIKSLQKKHEINNEWLNIELEKIISKRKQEIENIPLDQSINYNVLNLLIITNTERNPDKISGIDHTRSITDIEIRNTLKEIFSAGLDTTRNASCFILYYILKYPDVKDKLIKEYESVYGDLGKKLNITRESLDKLIYTEAVINETTRIQPLVSVLMRSASFDTEIGGYKIKKGTDVFTNFIGIHTHKAHWDEPENFNPDRFLKDNNNHNNIIKNSHLNFGGGIRICPGRHWAMDNIKILFVRLLTKFEISLVNPDNPLKIEFDIVRHCDELEIYIKEKKTIS</sequence>
<evidence type="ECO:0000256" key="3">
    <source>
        <dbReference type="PIRSR" id="PIRSR602401-1"/>
    </source>
</evidence>
<keyword evidence="1 3" id="KW-0479">Metal-binding</keyword>
<evidence type="ECO:0000256" key="5">
    <source>
        <dbReference type="SAM" id="Phobius"/>
    </source>
</evidence>
<keyword evidence="4" id="KW-0503">Monooxygenase</keyword>
<keyword evidence="5" id="KW-1133">Transmembrane helix</keyword>
<dbReference type="InterPro" id="IPR001128">
    <property type="entry name" value="Cyt_P450"/>
</dbReference>
<dbReference type="Pfam" id="PF00067">
    <property type="entry name" value="p450"/>
    <property type="match status" value="1"/>
</dbReference>
<dbReference type="GO" id="GO:0005506">
    <property type="term" value="F:iron ion binding"/>
    <property type="evidence" value="ECO:0007669"/>
    <property type="project" value="InterPro"/>
</dbReference>
<dbReference type="Gene3D" id="1.10.630.10">
    <property type="entry name" value="Cytochrome P450"/>
    <property type="match status" value="1"/>
</dbReference>
<comment type="similarity">
    <text evidence="4">Belongs to the cytochrome P450 family.</text>
</comment>
<feature type="transmembrane region" description="Helical" evidence="5">
    <location>
        <begin position="6"/>
        <end position="27"/>
    </location>
</feature>
<dbReference type="PRINTS" id="PR00463">
    <property type="entry name" value="EP450I"/>
</dbReference>
<dbReference type="CDD" id="cd00302">
    <property type="entry name" value="cytochrome_P450"/>
    <property type="match status" value="1"/>
</dbReference>
<dbReference type="SUPFAM" id="SSF48264">
    <property type="entry name" value="Cytochrome P450"/>
    <property type="match status" value="1"/>
</dbReference>
<proteinExistence type="inferred from homology"/>
<evidence type="ECO:0000256" key="4">
    <source>
        <dbReference type="RuleBase" id="RU000461"/>
    </source>
</evidence>
<comment type="caution">
    <text evidence="6">The sequence shown here is derived from an EMBL/GenBank/DDBJ whole genome shotgun (WGS) entry which is preliminary data.</text>
</comment>
<reference evidence="6 7" key="1">
    <citation type="submission" date="2018-06" db="EMBL/GenBank/DDBJ databases">
        <title>Comparative genomics reveals the genomic features of Rhizophagus irregularis, R. cerebriforme, R. diaphanum and Gigaspora rosea, and their symbiotic lifestyle signature.</title>
        <authorList>
            <person name="Morin E."/>
            <person name="San Clemente H."/>
            <person name="Chen E.C.H."/>
            <person name="De La Providencia I."/>
            <person name="Hainaut M."/>
            <person name="Kuo A."/>
            <person name="Kohler A."/>
            <person name="Murat C."/>
            <person name="Tang N."/>
            <person name="Roy S."/>
            <person name="Loubradou J."/>
            <person name="Henrissat B."/>
            <person name="Grigoriev I.V."/>
            <person name="Corradi N."/>
            <person name="Roux C."/>
            <person name="Martin F.M."/>
        </authorList>
    </citation>
    <scope>NUCLEOTIDE SEQUENCE [LARGE SCALE GENOMIC DNA]</scope>
    <source>
        <strain evidence="6 7">DAOM 227022</strain>
    </source>
</reference>
<name>A0A397TG91_9GLOM</name>
<dbReference type="GO" id="GO:0004497">
    <property type="term" value="F:monooxygenase activity"/>
    <property type="evidence" value="ECO:0007669"/>
    <property type="project" value="UniProtKB-KW"/>
</dbReference>
<dbReference type="PROSITE" id="PS00086">
    <property type="entry name" value="CYTOCHROME_P450"/>
    <property type="match status" value="1"/>
</dbReference>
<dbReference type="PRINTS" id="PR00385">
    <property type="entry name" value="P450"/>
</dbReference>
<dbReference type="Proteomes" id="UP000265703">
    <property type="component" value="Unassembled WGS sequence"/>
</dbReference>
<keyword evidence="5" id="KW-0812">Transmembrane</keyword>
<keyword evidence="4" id="KW-0560">Oxidoreductase</keyword>
<keyword evidence="5" id="KW-0472">Membrane</keyword>
<comment type="cofactor">
    <cofactor evidence="3">
        <name>heme</name>
        <dbReference type="ChEBI" id="CHEBI:30413"/>
    </cofactor>
</comment>
<dbReference type="OrthoDB" id="1470350at2759"/>
<accession>A0A397TG91</accession>
<dbReference type="STRING" id="658196.A0A397TG91"/>
<evidence type="ECO:0000256" key="2">
    <source>
        <dbReference type="ARBA" id="ARBA00023004"/>
    </source>
</evidence>
<gene>
    <name evidence="6" type="ORF">C1645_757627</name>
</gene>
<keyword evidence="2 3" id="KW-0408">Iron</keyword>
<dbReference type="GO" id="GO:0016705">
    <property type="term" value="F:oxidoreductase activity, acting on paired donors, with incorporation or reduction of molecular oxygen"/>
    <property type="evidence" value="ECO:0007669"/>
    <property type="project" value="InterPro"/>
</dbReference>
<dbReference type="AlphaFoldDB" id="A0A397TG91"/>
<dbReference type="PANTHER" id="PTHR24301">
    <property type="entry name" value="THROMBOXANE-A SYNTHASE"/>
    <property type="match status" value="1"/>
</dbReference>